<dbReference type="GeneID" id="5176739"/>
<evidence type="ECO:0000313" key="1">
    <source>
        <dbReference type="EMBL" id="CAG27154.1"/>
    </source>
</evidence>
<reference evidence="1 2" key="2">
    <citation type="journal article" date="2003" name="Res. Microbiol.">
        <title>Myoviridae bacteriophages of Pseudomonas aeruginosa: a long and complex evolutionary pathway.</title>
        <authorList>
            <person name="Krylov V.N."/>
            <person name="Pleteneva E.A."/>
            <person name="Bourkalsteva M.V."/>
            <person name="Shaburova O.V."/>
            <person name="Volckaert G."/>
            <person name="Sykilinda N.N."/>
            <person name="Kurochkina L.P."/>
            <person name="Mesyanzhinov V.V."/>
        </authorList>
    </citation>
    <scope>NUCLEOTIDE SEQUENCE [LARGE SCALE GENOMIC DNA]</scope>
</reference>
<dbReference type="KEGG" id="vg:5176739"/>
<reference evidence="1 2" key="3">
    <citation type="journal article" date="2004" name="Bioinformatics">
        <title>PHIRE, a deterministic approach to reveal regulatory elements in bacteriophage genomes.</title>
        <authorList>
            <person name="Lavigne R."/>
            <person name="Sun W.D."/>
            <person name="Volckaert G."/>
        </authorList>
    </citation>
    <scope>NUCLEOTIDE SEQUENCE [LARGE SCALE GENOMIC DNA]</scope>
</reference>
<reference evidence="1 2" key="1">
    <citation type="journal article" date="2002" name="Genetika">
        <title>Phenogenetic characterization of a group of giant Phi KZ-like bacteriophages of Pseudomonas aeruginosa].</title>
        <authorList>
            <person name="Burkal'tseva M.V."/>
            <person name="Krylov V.N."/>
            <person name="Pleteneva E.A."/>
            <person name="Shaburova O.V."/>
            <person name="Krylov S.V."/>
            <person name="Volckaert G."/>
            <person name="Sykilinda N.N."/>
            <person name="Kurochkina L.P."/>
            <person name="Mesyanzhinov V.V."/>
        </authorList>
    </citation>
    <scope>NUCLEOTIDE SEQUENCE [LARGE SCALE GENOMIC DNA]</scope>
</reference>
<sequence>MNSFRRSPNGFVNAKLTDAEMTEAFTNLNLLRKDAYSDFELVIKGHVAIETIRDVSRLVGPSFRQFMEANYDSGRGPIAGLIKDIVHYLNGRMGHHSLITSLRIEERKLLSASKVRKATYRQTQTTGSPLPLLEDDYIVHDYDLYRLMSGISPSNVGRTLLLLGGENYYS</sequence>
<dbReference type="RefSeq" id="YP_418093.1">
    <property type="nucleotide sequence ID" value="NC_007623.1"/>
</dbReference>
<dbReference type="EMBL" id="AJ697969">
    <property type="protein sequence ID" value="CAG27154.1"/>
    <property type="molecule type" value="Genomic_DNA"/>
</dbReference>
<dbReference type="Proteomes" id="UP000001239">
    <property type="component" value="Segment"/>
</dbReference>
<protein>
    <submittedName>
        <fullName evidence="1">Uncharacterized protein</fullName>
    </submittedName>
</protein>
<organism evidence="1 2">
    <name type="scientific">Pseudomonas phage EL</name>
    <dbReference type="NCBI Taxonomy" id="273133"/>
    <lineage>
        <taxon>Viruses</taxon>
        <taxon>Duplodnaviria</taxon>
        <taxon>Heunggongvirae</taxon>
        <taxon>Uroviricota</taxon>
        <taxon>Caudoviricetes</taxon>
        <taxon>Chimalliviridae</taxon>
        <taxon>Elvirus</taxon>
        <taxon>Elvirus EL</taxon>
    </lineage>
</organism>
<reference evidence="1 2" key="4">
    <citation type="journal article" date="2005" name="J. Mol. Biol.">
        <title>Genome comparison of Pseudomonas aeruginosa large phages.</title>
        <authorList>
            <person name="Hertveldt K."/>
            <person name="Lavigne R."/>
            <person name="Pleteneva E."/>
            <person name="Sernova N."/>
            <person name="Kurochkina L."/>
            <person name="Korchevskii R."/>
            <person name="Robben J."/>
            <person name="Mesyanzhinov V."/>
            <person name="Krylov V.N."/>
            <person name="Volckaert G."/>
        </authorList>
    </citation>
    <scope>NUCLEOTIDE SEQUENCE</scope>
</reference>
<proteinExistence type="predicted"/>
<keyword evidence="2" id="KW-1185">Reference proteome</keyword>
<dbReference type="OrthoDB" id="15740at10239"/>
<name>Q2Z121_9CAUD</name>
<evidence type="ECO:0000313" key="2">
    <source>
        <dbReference type="Proteomes" id="UP000001239"/>
    </source>
</evidence>
<accession>Q2Z121</accession>